<dbReference type="InterPro" id="IPR033740">
    <property type="entry name" value="Pept_M24B"/>
</dbReference>
<evidence type="ECO:0000256" key="10">
    <source>
        <dbReference type="ARBA" id="ARBA00023211"/>
    </source>
</evidence>
<dbReference type="PANTHER" id="PTHR43763">
    <property type="entry name" value="XAA-PRO AMINOPEPTIDASE 1"/>
    <property type="match status" value="1"/>
</dbReference>
<evidence type="ECO:0000256" key="9">
    <source>
        <dbReference type="ARBA" id="ARBA00023049"/>
    </source>
</evidence>
<evidence type="ECO:0000256" key="5">
    <source>
        <dbReference type="ARBA" id="ARBA00022438"/>
    </source>
</evidence>
<evidence type="ECO:0000256" key="3">
    <source>
        <dbReference type="ARBA" id="ARBA00008766"/>
    </source>
</evidence>
<dbReference type="PANTHER" id="PTHR43763:SF6">
    <property type="entry name" value="XAA-PRO AMINOPEPTIDASE 1"/>
    <property type="match status" value="1"/>
</dbReference>
<organism evidence="14 15">
    <name type="scientific">Ambispora gerdemannii</name>
    <dbReference type="NCBI Taxonomy" id="144530"/>
    <lineage>
        <taxon>Eukaryota</taxon>
        <taxon>Fungi</taxon>
        <taxon>Fungi incertae sedis</taxon>
        <taxon>Mucoromycota</taxon>
        <taxon>Glomeromycotina</taxon>
        <taxon>Glomeromycetes</taxon>
        <taxon>Archaeosporales</taxon>
        <taxon>Ambisporaceae</taxon>
        <taxon>Ambispora</taxon>
    </lineage>
</organism>
<sequence>MATKGKEVVPTDTTERLSKLRALFEQDKYNLNAYVIPSEDAHQSEYTAPSDQRRSYISGFTGSAGLAIVSKQSAALFTDGRYFLQARLQLDANWTLMKQGLPDVPTWQEYLVQNFANGSRIGIDPTLITFSEARNLSESLEKVGSTLVGTDDNLVDIVWGNDRPTPPANPVTVLALRYSGRSHTDKIANLREELTKSNVYGFVITALDEVAWLFNLRGSDVRYNPVFHAYSLVTKNDITLYINESRMANEAKFHLGKDIKLSPYSAIFEDLKNLQPKLKEEKQASSFINYHRFVIVKKVLLSNRASLALAKAVGENNVEENRSPVQDAKAIKNEVELEGIRQCHLRDASAVINYFAWLEEELAAGRELTELDGSTRLEQFRAELENFVGLSFDTISASGPNGAIIHYTPEPGKCAIINPSLLYLCDSGGQYRDGTTDITRTIHFGTPTEQERRAFTRVLQGHIAIDQAIFPQGTTGFILDVLARSSLWKDGLDFRHGTGHGVGHYLNVHEGPQGIGTRIAYNDTPFQAGMTVTDEPGYYEDGKFGIRIESLLIVREAKTPNNFGDRGYLGFEHVSMVPVQTKLIDKSLLSPAEEKWVNDFNAECLAKVRPLLKPNSPGLKWLEREAVSLK</sequence>
<dbReference type="SUPFAM" id="SSF53092">
    <property type="entry name" value="Creatinase/prolidase N-terminal domain"/>
    <property type="match status" value="1"/>
</dbReference>
<comment type="cofactor">
    <cofactor evidence="2">
        <name>Mn(2+)</name>
        <dbReference type="ChEBI" id="CHEBI:29035"/>
    </cofactor>
</comment>
<feature type="domain" description="Creatinase N-terminal" evidence="12">
    <location>
        <begin position="16"/>
        <end position="148"/>
    </location>
</feature>
<evidence type="ECO:0000259" key="13">
    <source>
        <dbReference type="Pfam" id="PF16188"/>
    </source>
</evidence>
<dbReference type="Pfam" id="PF01321">
    <property type="entry name" value="Creatinase_N"/>
    <property type="match status" value="1"/>
</dbReference>
<dbReference type="FunFam" id="3.90.230.10:FF:000007">
    <property type="entry name" value="Xaa-Pro aminopeptidase P"/>
    <property type="match status" value="1"/>
</dbReference>
<dbReference type="InterPro" id="IPR000994">
    <property type="entry name" value="Pept_M24"/>
</dbReference>
<comment type="caution">
    <text evidence="14">The sequence shown here is derived from an EMBL/GenBank/DDBJ whole genome shotgun (WGS) entry which is preliminary data.</text>
</comment>
<evidence type="ECO:0000313" key="15">
    <source>
        <dbReference type="Proteomes" id="UP000789831"/>
    </source>
</evidence>
<dbReference type="InterPro" id="IPR050422">
    <property type="entry name" value="X-Pro_aminopeptidase_P"/>
</dbReference>
<dbReference type="InterPro" id="IPR036005">
    <property type="entry name" value="Creatinase/aminopeptidase-like"/>
</dbReference>
<dbReference type="Pfam" id="PF16189">
    <property type="entry name" value="Creatinase_N_2"/>
    <property type="match status" value="1"/>
</dbReference>
<dbReference type="CDD" id="cd01085">
    <property type="entry name" value="APP"/>
    <property type="match status" value="1"/>
</dbReference>
<evidence type="ECO:0000256" key="1">
    <source>
        <dbReference type="ARBA" id="ARBA00001424"/>
    </source>
</evidence>
<dbReference type="GO" id="GO:0006508">
    <property type="term" value="P:proteolysis"/>
    <property type="evidence" value="ECO:0007669"/>
    <property type="project" value="UniProtKB-KW"/>
</dbReference>
<dbReference type="GO" id="GO:0070006">
    <property type="term" value="F:metalloaminopeptidase activity"/>
    <property type="evidence" value="ECO:0007669"/>
    <property type="project" value="InterPro"/>
</dbReference>
<keyword evidence="6" id="KW-0645">Protease</keyword>
<dbReference type="InterPro" id="IPR032416">
    <property type="entry name" value="Peptidase_M24_C"/>
</dbReference>
<evidence type="ECO:0000313" key="14">
    <source>
        <dbReference type="EMBL" id="CAG8573397.1"/>
    </source>
</evidence>
<protein>
    <recommendedName>
        <fullName evidence="4">Xaa-Pro aminopeptidase</fullName>
        <ecNumber evidence="4">3.4.11.9</ecNumber>
    </recommendedName>
</protein>
<dbReference type="Pfam" id="PF16188">
    <property type="entry name" value="Peptidase_M24_C"/>
    <property type="match status" value="1"/>
</dbReference>
<accession>A0A9N9BR64</accession>
<evidence type="ECO:0000256" key="4">
    <source>
        <dbReference type="ARBA" id="ARBA00012574"/>
    </source>
</evidence>
<dbReference type="OrthoDB" id="9995434at2759"/>
<dbReference type="GO" id="GO:0046872">
    <property type="term" value="F:metal ion binding"/>
    <property type="evidence" value="ECO:0007669"/>
    <property type="project" value="UniProtKB-KW"/>
</dbReference>
<keyword evidence="8" id="KW-0378">Hydrolase</keyword>
<feature type="domain" description="Peptidase M24" evidence="11">
    <location>
        <begin position="338"/>
        <end position="556"/>
    </location>
</feature>
<dbReference type="GO" id="GO:0005737">
    <property type="term" value="C:cytoplasm"/>
    <property type="evidence" value="ECO:0007669"/>
    <property type="project" value="UniProtKB-ARBA"/>
</dbReference>
<dbReference type="EC" id="3.4.11.9" evidence="4"/>
<evidence type="ECO:0000256" key="2">
    <source>
        <dbReference type="ARBA" id="ARBA00001936"/>
    </source>
</evidence>
<keyword evidence="15" id="KW-1185">Reference proteome</keyword>
<evidence type="ECO:0000259" key="11">
    <source>
        <dbReference type="Pfam" id="PF00557"/>
    </source>
</evidence>
<dbReference type="Gene3D" id="3.90.230.10">
    <property type="entry name" value="Creatinase/methionine aminopeptidase superfamily"/>
    <property type="match status" value="1"/>
</dbReference>
<dbReference type="SUPFAM" id="SSF55920">
    <property type="entry name" value="Creatinase/aminopeptidase"/>
    <property type="match status" value="1"/>
</dbReference>
<keyword evidence="7" id="KW-0479">Metal-binding</keyword>
<evidence type="ECO:0000259" key="12">
    <source>
        <dbReference type="Pfam" id="PF01321"/>
    </source>
</evidence>
<name>A0A9N9BR64_9GLOM</name>
<comment type="similarity">
    <text evidence="3">Belongs to the peptidase M24B family.</text>
</comment>
<evidence type="ECO:0000256" key="6">
    <source>
        <dbReference type="ARBA" id="ARBA00022670"/>
    </source>
</evidence>
<gene>
    <name evidence="14" type="ORF">AGERDE_LOCUS7752</name>
</gene>
<feature type="domain" description="Peptidase M24 C-terminal" evidence="13">
    <location>
        <begin position="567"/>
        <end position="626"/>
    </location>
</feature>
<dbReference type="InterPro" id="IPR000587">
    <property type="entry name" value="Creatinase_N"/>
</dbReference>
<proteinExistence type="inferred from homology"/>
<comment type="catalytic activity">
    <reaction evidence="1">
        <text>Release of any N-terminal amino acid, including proline, that is linked to proline, even from a dipeptide or tripeptide.</text>
        <dbReference type="EC" id="3.4.11.9"/>
    </reaction>
</comment>
<dbReference type="FunFam" id="3.40.350.10:FF:000003">
    <property type="entry name" value="Xaa-pro aminopeptidase P"/>
    <property type="match status" value="1"/>
</dbReference>
<dbReference type="FunFam" id="3.40.350.10:FF:000010">
    <property type="entry name" value="Probable Xaa-Pro aminopeptidase P"/>
    <property type="match status" value="1"/>
</dbReference>
<dbReference type="InterPro" id="IPR029149">
    <property type="entry name" value="Creatin/AminoP/Spt16_N"/>
</dbReference>
<dbReference type="AlphaFoldDB" id="A0A9N9BR64"/>
<keyword evidence="5" id="KW-0031">Aminopeptidase</keyword>
<dbReference type="Proteomes" id="UP000789831">
    <property type="component" value="Unassembled WGS sequence"/>
</dbReference>
<keyword evidence="9" id="KW-0482">Metalloprotease</keyword>
<dbReference type="EMBL" id="CAJVPL010001486">
    <property type="protein sequence ID" value="CAG8573397.1"/>
    <property type="molecule type" value="Genomic_DNA"/>
</dbReference>
<reference evidence="14" key="1">
    <citation type="submission" date="2021-06" db="EMBL/GenBank/DDBJ databases">
        <authorList>
            <person name="Kallberg Y."/>
            <person name="Tangrot J."/>
            <person name="Rosling A."/>
        </authorList>
    </citation>
    <scope>NUCLEOTIDE SEQUENCE</scope>
    <source>
        <strain evidence="14">MT106</strain>
    </source>
</reference>
<dbReference type="Gene3D" id="3.40.350.10">
    <property type="entry name" value="Creatinase/prolidase N-terminal domain"/>
    <property type="match status" value="2"/>
</dbReference>
<evidence type="ECO:0000256" key="7">
    <source>
        <dbReference type="ARBA" id="ARBA00022723"/>
    </source>
</evidence>
<keyword evidence="10" id="KW-0464">Manganese</keyword>
<dbReference type="Pfam" id="PF00557">
    <property type="entry name" value="Peptidase_M24"/>
    <property type="match status" value="1"/>
</dbReference>
<evidence type="ECO:0000256" key="8">
    <source>
        <dbReference type="ARBA" id="ARBA00022801"/>
    </source>
</evidence>